<proteinExistence type="predicted"/>
<comment type="caution">
    <text evidence="2">The sequence shown here is derived from an EMBL/GenBank/DDBJ whole genome shotgun (WGS) entry which is preliminary data.</text>
</comment>
<keyword evidence="3" id="KW-1185">Reference proteome</keyword>
<dbReference type="AlphaFoldDB" id="A0A445BLB9"/>
<gene>
    <name evidence="2" type="ORF">Ahy_A09g044953</name>
</gene>
<organism evidence="2 3">
    <name type="scientific">Arachis hypogaea</name>
    <name type="common">Peanut</name>
    <dbReference type="NCBI Taxonomy" id="3818"/>
    <lineage>
        <taxon>Eukaryota</taxon>
        <taxon>Viridiplantae</taxon>
        <taxon>Streptophyta</taxon>
        <taxon>Embryophyta</taxon>
        <taxon>Tracheophyta</taxon>
        <taxon>Spermatophyta</taxon>
        <taxon>Magnoliopsida</taxon>
        <taxon>eudicotyledons</taxon>
        <taxon>Gunneridae</taxon>
        <taxon>Pentapetalae</taxon>
        <taxon>rosids</taxon>
        <taxon>fabids</taxon>
        <taxon>Fabales</taxon>
        <taxon>Fabaceae</taxon>
        <taxon>Papilionoideae</taxon>
        <taxon>50 kb inversion clade</taxon>
        <taxon>dalbergioids sensu lato</taxon>
        <taxon>Dalbergieae</taxon>
        <taxon>Pterocarpus clade</taxon>
        <taxon>Arachis</taxon>
    </lineage>
</organism>
<evidence type="ECO:0000313" key="2">
    <source>
        <dbReference type="EMBL" id="RYR39421.1"/>
    </source>
</evidence>
<dbReference type="Proteomes" id="UP000289738">
    <property type="component" value="Chromosome A09"/>
</dbReference>
<dbReference type="GO" id="GO:0010073">
    <property type="term" value="P:meristem maintenance"/>
    <property type="evidence" value="ECO:0007669"/>
    <property type="project" value="InterPro"/>
</dbReference>
<reference evidence="2 3" key="1">
    <citation type="submission" date="2019-01" db="EMBL/GenBank/DDBJ databases">
        <title>Sequencing of cultivated peanut Arachis hypogaea provides insights into genome evolution and oil improvement.</title>
        <authorList>
            <person name="Chen X."/>
        </authorList>
    </citation>
    <scope>NUCLEOTIDE SEQUENCE [LARGE SCALE GENOMIC DNA]</scope>
    <source>
        <strain evidence="3">cv. Fuhuasheng</strain>
        <tissue evidence="2">Leaves</tissue>
    </source>
</reference>
<dbReference type="EMBL" id="SDMP01000009">
    <property type="protein sequence ID" value="RYR39421.1"/>
    <property type="molecule type" value="Genomic_DNA"/>
</dbReference>
<dbReference type="PANTHER" id="PTHR46033">
    <property type="entry name" value="PROTEIN MAIN-LIKE 2"/>
    <property type="match status" value="1"/>
</dbReference>
<evidence type="ECO:0000313" key="3">
    <source>
        <dbReference type="Proteomes" id="UP000289738"/>
    </source>
</evidence>
<dbReference type="Pfam" id="PF10536">
    <property type="entry name" value="PMD"/>
    <property type="match status" value="1"/>
</dbReference>
<feature type="domain" description="Aminotransferase-like plant mobile" evidence="1">
    <location>
        <begin position="69"/>
        <end position="177"/>
    </location>
</feature>
<dbReference type="InterPro" id="IPR019557">
    <property type="entry name" value="AminoTfrase-like_pln_mobile"/>
</dbReference>
<protein>
    <recommendedName>
        <fullName evidence="1">Aminotransferase-like plant mobile domain-containing protein</fullName>
    </recommendedName>
</protein>
<sequence length="182" mass="20959">MRSKFKSKHISGVEYPSCNTTTNGVSRVDLERESREKAEDILGAVPLSRTIEDERRLYQLNGVAHVAGTIKEELFGELPPPDKRKLYTVYFTWFHECFRVLPADASEETVRIYVRAYIMMLLSIQLFMDKSGNRVHLRWLPFVVRLDDIGSYTQGTAALAWLNRCMCRMANRNVTNLAEPPD</sequence>
<dbReference type="InterPro" id="IPR044824">
    <property type="entry name" value="MAIN-like"/>
</dbReference>
<accession>A0A445BLB9</accession>
<evidence type="ECO:0000259" key="1">
    <source>
        <dbReference type="Pfam" id="PF10536"/>
    </source>
</evidence>
<name>A0A445BLB9_ARAHY</name>
<dbReference type="PANTHER" id="PTHR46033:SF1">
    <property type="entry name" value="PROTEIN MAIN-LIKE 2"/>
    <property type="match status" value="1"/>
</dbReference>